<dbReference type="EMBL" id="DNZF01000210">
    <property type="protein sequence ID" value="HBK54184.1"/>
    <property type="molecule type" value="Genomic_DNA"/>
</dbReference>
<evidence type="ECO:0000256" key="2">
    <source>
        <dbReference type="ARBA" id="ARBA00008642"/>
    </source>
</evidence>
<dbReference type="InterPro" id="IPR013747">
    <property type="entry name" value="ACP_syn_III_C"/>
</dbReference>
<dbReference type="FunFam" id="3.40.47.10:FF:000004">
    <property type="entry name" value="3-oxoacyl-[acyl-carrier-protein] synthase 3"/>
    <property type="match status" value="1"/>
</dbReference>
<dbReference type="NCBIfam" id="NF006829">
    <property type="entry name" value="PRK09352.1"/>
    <property type="match status" value="1"/>
</dbReference>
<evidence type="ECO:0000313" key="17">
    <source>
        <dbReference type="EMBL" id="HBK54184.1"/>
    </source>
</evidence>
<protein>
    <recommendedName>
        <fullName evidence="14">Beta-ketoacyl-[acyl-carrier-protein] synthase III</fullName>
        <shortName evidence="14">Beta-ketoacyl-ACP synthase III</shortName>
        <shortName evidence="14">KAS III</shortName>
        <ecNumber evidence="14">2.3.1.180</ecNumber>
    </recommendedName>
    <alternativeName>
        <fullName evidence="14">3-oxoacyl-[acyl-carrier-protein] synthase 3</fullName>
    </alternativeName>
    <alternativeName>
        <fullName evidence="14">3-oxoacyl-[acyl-carrier-protein] synthase III</fullName>
    </alternativeName>
</protein>
<name>A0A354YY96_9FIRM</name>
<dbReference type="GO" id="GO:0044550">
    <property type="term" value="P:secondary metabolite biosynthetic process"/>
    <property type="evidence" value="ECO:0007669"/>
    <property type="project" value="TreeGrafter"/>
</dbReference>
<keyword evidence="9 14" id="KW-0012">Acyltransferase</keyword>
<evidence type="ECO:0000256" key="4">
    <source>
        <dbReference type="ARBA" id="ARBA00022516"/>
    </source>
</evidence>
<keyword evidence="7 14" id="KW-0443">Lipid metabolism</keyword>
<comment type="pathway">
    <text evidence="1 14">Lipid metabolism; fatty acid biosynthesis.</text>
</comment>
<accession>A0A354YY96</accession>
<evidence type="ECO:0000256" key="10">
    <source>
        <dbReference type="ARBA" id="ARBA00051096"/>
    </source>
</evidence>
<dbReference type="Proteomes" id="UP000263273">
    <property type="component" value="Unassembled WGS sequence"/>
</dbReference>
<evidence type="ECO:0000256" key="6">
    <source>
        <dbReference type="ARBA" id="ARBA00022832"/>
    </source>
</evidence>
<comment type="catalytic activity">
    <reaction evidence="11">
        <text>(2S)-2-methylbutanoyl-CoA + malonyl-[ACP] + H(+) = (4S)-4-methyl-3-oxohexanoyl-[ACP] + CO2 + CoA</text>
        <dbReference type="Rhea" id="RHEA:42276"/>
        <dbReference type="Rhea" id="RHEA-COMP:9623"/>
        <dbReference type="Rhea" id="RHEA-COMP:17148"/>
        <dbReference type="ChEBI" id="CHEBI:15378"/>
        <dbReference type="ChEBI" id="CHEBI:16526"/>
        <dbReference type="ChEBI" id="CHEBI:57287"/>
        <dbReference type="ChEBI" id="CHEBI:78449"/>
        <dbReference type="ChEBI" id="CHEBI:88166"/>
        <dbReference type="ChEBI" id="CHEBI:167462"/>
        <dbReference type="EC" id="2.3.1.300"/>
    </reaction>
    <physiologicalReaction direction="left-to-right" evidence="11">
        <dbReference type="Rhea" id="RHEA:42277"/>
    </physiologicalReaction>
</comment>
<dbReference type="PANTHER" id="PTHR34069:SF2">
    <property type="entry name" value="BETA-KETOACYL-[ACYL-CARRIER-PROTEIN] SYNTHASE III"/>
    <property type="match status" value="1"/>
</dbReference>
<evidence type="ECO:0000256" key="12">
    <source>
        <dbReference type="ARBA" id="ARBA00052467"/>
    </source>
</evidence>
<dbReference type="Gene3D" id="3.40.47.10">
    <property type="match status" value="1"/>
</dbReference>
<feature type="active site" evidence="14">
    <location>
        <position position="282"/>
    </location>
</feature>
<dbReference type="SUPFAM" id="SSF53901">
    <property type="entry name" value="Thiolase-like"/>
    <property type="match status" value="1"/>
</dbReference>
<sequence>MKIQILGMGHSLPEGILNNQELEQMVDTSNEWIVERTGIRERRIADKDTATSDLCWQAAKIALERSATEAKDLDLIIVGTSSPDMLFPSTACIVQERLGARNAAAFDVEAGCTGFVYALGIAEKFLLSPEYKKILVIGADLCSRFTDYTDRNTCVLFGDGAGAAVVGKGDLGPGILSSYLGADGSGGKHLYMPAGGSALPPSKETVEQRLHFIRMDGNEIFRFATKIVVAVSEKLLSQAGLSYQDVDFFIPHQANLRIIKTAMKRMRIPAEKTLINLDHFGNMSAACIPVGLSMAEEAGKLKNGDLVLMVAFGAGLSYGGILLRWGRDQDVF</sequence>
<dbReference type="PANTHER" id="PTHR34069">
    <property type="entry name" value="3-OXOACYL-[ACYL-CARRIER-PROTEIN] SYNTHASE 3"/>
    <property type="match status" value="1"/>
</dbReference>
<dbReference type="InterPro" id="IPR004655">
    <property type="entry name" value="FabH"/>
</dbReference>
<comment type="domain">
    <text evidence="14">The last Arg residue of the ACP-binding site is essential for the weak association between ACP/AcpP and FabH.</text>
</comment>
<dbReference type="AlphaFoldDB" id="A0A354YY96"/>
<comment type="similarity">
    <text evidence="2 14">Belongs to the thiolase-like superfamily. FabH family.</text>
</comment>
<evidence type="ECO:0000259" key="15">
    <source>
        <dbReference type="Pfam" id="PF08541"/>
    </source>
</evidence>
<proteinExistence type="inferred from homology"/>
<comment type="caution">
    <text evidence="17">The sequence shown here is derived from an EMBL/GenBank/DDBJ whole genome shotgun (WGS) entry which is preliminary data.</text>
</comment>
<evidence type="ECO:0000256" key="3">
    <source>
        <dbReference type="ARBA" id="ARBA00022490"/>
    </source>
</evidence>
<feature type="active site" evidence="14">
    <location>
        <position position="252"/>
    </location>
</feature>
<feature type="domain" description="Beta-ketoacyl-[acyl-carrier-protein] synthase III N-terminal" evidence="16">
    <location>
        <begin position="106"/>
        <end position="184"/>
    </location>
</feature>
<evidence type="ECO:0000256" key="8">
    <source>
        <dbReference type="ARBA" id="ARBA00023160"/>
    </source>
</evidence>
<dbReference type="EC" id="2.3.1.180" evidence="14"/>
<evidence type="ECO:0000313" key="18">
    <source>
        <dbReference type="Proteomes" id="UP000263273"/>
    </source>
</evidence>
<dbReference type="InterPro" id="IPR013751">
    <property type="entry name" value="ACP_syn_III_N"/>
</dbReference>
<keyword evidence="6 14" id="KW-0276">Fatty acid metabolism</keyword>
<dbReference type="Pfam" id="PF08545">
    <property type="entry name" value="ACP_syn_III"/>
    <property type="match status" value="1"/>
</dbReference>
<evidence type="ECO:0000259" key="16">
    <source>
        <dbReference type="Pfam" id="PF08545"/>
    </source>
</evidence>
<comment type="catalytic activity">
    <reaction evidence="10">
        <text>malonyl-[ACP] + acetyl-CoA + H(+) = 3-oxobutanoyl-[ACP] + CO2 + CoA</text>
        <dbReference type="Rhea" id="RHEA:12080"/>
        <dbReference type="Rhea" id="RHEA-COMP:9623"/>
        <dbReference type="Rhea" id="RHEA-COMP:9625"/>
        <dbReference type="ChEBI" id="CHEBI:15378"/>
        <dbReference type="ChEBI" id="CHEBI:16526"/>
        <dbReference type="ChEBI" id="CHEBI:57287"/>
        <dbReference type="ChEBI" id="CHEBI:57288"/>
        <dbReference type="ChEBI" id="CHEBI:78449"/>
        <dbReference type="ChEBI" id="CHEBI:78450"/>
        <dbReference type="EC" id="2.3.1.180"/>
    </reaction>
    <physiologicalReaction direction="left-to-right" evidence="10">
        <dbReference type="Rhea" id="RHEA:12081"/>
    </physiologicalReaction>
</comment>
<comment type="catalytic activity">
    <reaction evidence="12">
        <text>2-methylpropanoyl-CoA + malonyl-[ACP] + H(+) = 4-methyl-3-oxopentanoyl-[ACP] + CO2 + CoA</text>
        <dbReference type="Rhea" id="RHEA:42268"/>
        <dbReference type="Rhea" id="RHEA-COMP:9623"/>
        <dbReference type="Rhea" id="RHEA-COMP:9940"/>
        <dbReference type="ChEBI" id="CHEBI:15378"/>
        <dbReference type="ChEBI" id="CHEBI:16526"/>
        <dbReference type="ChEBI" id="CHEBI:57287"/>
        <dbReference type="ChEBI" id="CHEBI:57338"/>
        <dbReference type="ChEBI" id="CHEBI:78449"/>
        <dbReference type="ChEBI" id="CHEBI:78820"/>
        <dbReference type="EC" id="2.3.1.300"/>
    </reaction>
    <physiologicalReaction direction="left-to-right" evidence="12">
        <dbReference type="Rhea" id="RHEA:42269"/>
    </physiologicalReaction>
</comment>
<evidence type="ECO:0000256" key="14">
    <source>
        <dbReference type="HAMAP-Rule" id="MF_01815"/>
    </source>
</evidence>
<evidence type="ECO:0000256" key="7">
    <source>
        <dbReference type="ARBA" id="ARBA00023098"/>
    </source>
</evidence>
<evidence type="ECO:0000256" key="1">
    <source>
        <dbReference type="ARBA" id="ARBA00005194"/>
    </source>
</evidence>
<dbReference type="HAMAP" id="MF_01815">
    <property type="entry name" value="FabH"/>
    <property type="match status" value="1"/>
</dbReference>
<comment type="subunit">
    <text evidence="14">Homodimer.</text>
</comment>
<reference evidence="17 18" key="1">
    <citation type="journal article" date="2018" name="Nat. Biotechnol.">
        <title>A standardized bacterial taxonomy based on genome phylogeny substantially revises the tree of life.</title>
        <authorList>
            <person name="Parks D.H."/>
            <person name="Chuvochina M."/>
            <person name="Waite D.W."/>
            <person name="Rinke C."/>
            <person name="Skarshewski A."/>
            <person name="Chaumeil P.A."/>
            <person name="Hugenholtz P."/>
        </authorList>
    </citation>
    <scope>NUCLEOTIDE SEQUENCE [LARGE SCALE GENOMIC DNA]</scope>
    <source>
        <strain evidence="17">UBA10948</strain>
    </source>
</reference>
<dbReference type="GO" id="GO:0004315">
    <property type="term" value="F:3-oxoacyl-[acyl-carrier-protein] synthase activity"/>
    <property type="evidence" value="ECO:0007669"/>
    <property type="project" value="InterPro"/>
</dbReference>
<keyword evidence="3 14" id="KW-0963">Cytoplasm</keyword>
<comment type="subcellular location">
    <subcellularLocation>
        <location evidence="14">Cytoplasm</location>
    </subcellularLocation>
</comment>
<dbReference type="InterPro" id="IPR016039">
    <property type="entry name" value="Thiolase-like"/>
</dbReference>
<keyword evidence="14" id="KW-0511">Multifunctional enzyme</keyword>
<dbReference type="GO" id="GO:0006633">
    <property type="term" value="P:fatty acid biosynthetic process"/>
    <property type="evidence" value="ECO:0007669"/>
    <property type="project" value="UniProtKB-UniRule"/>
</dbReference>
<dbReference type="RefSeq" id="WP_082736233.1">
    <property type="nucleotide sequence ID" value="NZ_DCDX01000045.1"/>
</dbReference>
<dbReference type="STRING" id="378794.GCA_001570625_02786"/>
<comment type="function">
    <text evidence="14">Catalyzes the condensation reaction of fatty acid synthesis by the addition to an acyl acceptor of two carbons from malonyl-ACP. Catalyzes the first condensation reaction which initiates fatty acid synthesis and may therefore play a role in governing the total rate of fatty acid production. Possesses both acetoacetyl-ACP synthase and acetyl transacylase activities. Its substrate specificity determines the biosynthesis of branched-chain and/or straight-chain of fatty acids.</text>
</comment>
<dbReference type="Pfam" id="PF08541">
    <property type="entry name" value="ACP_syn_III_C"/>
    <property type="match status" value="1"/>
</dbReference>
<evidence type="ECO:0000256" key="9">
    <source>
        <dbReference type="ARBA" id="ARBA00023315"/>
    </source>
</evidence>
<dbReference type="UniPathway" id="UPA00094"/>
<dbReference type="GO" id="GO:0033818">
    <property type="term" value="F:beta-ketoacyl-acyl-carrier-protein synthase III activity"/>
    <property type="evidence" value="ECO:0007669"/>
    <property type="project" value="UniProtKB-UniRule"/>
</dbReference>
<evidence type="ECO:0000256" key="13">
    <source>
        <dbReference type="ARBA" id="ARBA00052985"/>
    </source>
</evidence>
<evidence type="ECO:0000256" key="5">
    <source>
        <dbReference type="ARBA" id="ARBA00022679"/>
    </source>
</evidence>
<gene>
    <name evidence="14" type="primary">fabH</name>
    <name evidence="17" type="ORF">DDZ44_09640</name>
</gene>
<feature type="domain" description="Beta-ketoacyl-[acyl-carrier-protein] synthase III C-terminal" evidence="15">
    <location>
        <begin position="236"/>
        <end position="325"/>
    </location>
</feature>
<evidence type="ECO:0000256" key="11">
    <source>
        <dbReference type="ARBA" id="ARBA00052407"/>
    </source>
</evidence>
<keyword evidence="5 14" id="KW-0808">Transferase</keyword>
<comment type="catalytic activity">
    <reaction evidence="13">
        <text>3-methylbutanoyl-CoA + malonyl-[ACP] + H(+) = 5-methyl-3-oxohexanoyl-[ACP] + CO2 + CoA</text>
        <dbReference type="Rhea" id="RHEA:42272"/>
        <dbReference type="Rhea" id="RHEA-COMP:9623"/>
        <dbReference type="Rhea" id="RHEA-COMP:9941"/>
        <dbReference type="ChEBI" id="CHEBI:15378"/>
        <dbReference type="ChEBI" id="CHEBI:16526"/>
        <dbReference type="ChEBI" id="CHEBI:57287"/>
        <dbReference type="ChEBI" id="CHEBI:57345"/>
        <dbReference type="ChEBI" id="CHEBI:78449"/>
        <dbReference type="ChEBI" id="CHEBI:78822"/>
        <dbReference type="EC" id="2.3.1.300"/>
    </reaction>
    <physiologicalReaction direction="left-to-right" evidence="13">
        <dbReference type="Rhea" id="RHEA:42273"/>
    </physiologicalReaction>
</comment>
<dbReference type="GO" id="GO:0005737">
    <property type="term" value="C:cytoplasm"/>
    <property type="evidence" value="ECO:0007669"/>
    <property type="project" value="UniProtKB-SubCell"/>
</dbReference>
<keyword evidence="4 14" id="KW-0444">Lipid biosynthesis</keyword>
<feature type="region of interest" description="ACP-binding" evidence="14">
    <location>
        <begin position="253"/>
        <end position="257"/>
    </location>
</feature>
<feature type="active site" evidence="14">
    <location>
        <position position="112"/>
    </location>
</feature>
<dbReference type="NCBIfam" id="TIGR00747">
    <property type="entry name" value="fabH"/>
    <property type="match status" value="1"/>
</dbReference>
<organism evidence="17 18">
    <name type="scientific">Syntrophomonas wolfei</name>
    <dbReference type="NCBI Taxonomy" id="863"/>
    <lineage>
        <taxon>Bacteria</taxon>
        <taxon>Bacillati</taxon>
        <taxon>Bacillota</taxon>
        <taxon>Clostridia</taxon>
        <taxon>Eubacteriales</taxon>
        <taxon>Syntrophomonadaceae</taxon>
        <taxon>Syntrophomonas</taxon>
    </lineage>
</organism>
<keyword evidence="8 14" id="KW-0275">Fatty acid biosynthesis</keyword>
<dbReference type="CDD" id="cd00830">
    <property type="entry name" value="KAS_III"/>
    <property type="match status" value="1"/>
</dbReference>